<dbReference type="PANTHER" id="PTHR43711:SF31">
    <property type="entry name" value="HISTIDINE KINASE"/>
    <property type="match status" value="1"/>
</dbReference>
<comment type="catalytic activity">
    <reaction evidence="1">
        <text>ATP + protein L-histidine = ADP + protein N-phospho-L-histidine.</text>
        <dbReference type="EC" id="2.7.13.3"/>
    </reaction>
</comment>
<dbReference type="InterPro" id="IPR000700">
    <property type="entry name" value="PAS-assoc_C"/>
</dbReference>
<evidence type="ECO:0000256" key="3">
    <source>
        <dbReference type="ARBA" id="ARBA00022553"/>
    </source>
</evidence>
<dbReference type="SUPFAM" id="SSF55785">
    <property type="entry name" value="PYP-like sensor domain (PAS domain)"/>
    <property type="match status" value="2"/>
</dbReference>
<feature type="domain" description="PAC" evidence="8">
    <location>
        <begin position="339"/>
        <end position="392"/>
    </location>
</feature>
<dbReference type="AlphaFoldDB" id="A0A414MJF7"/>
<dbReference type="InterPro" id="IPR035965">
    <property type="entry name" value="PAS-like_dom_sf"/>
</dbReference>
<protein>
    <recommendedName>
        <fullName evidence="2">histidine kinase</fullName>
        <ecNumber evidence="2">2.7.13.3</ecNumber>
    </recommendedName>
</protein>
<dbReference type="CDD" id="cd00082">
    <property type="entry name" value="HisKA"/>
    <property type="match status" value="1"/>
</dbReference>
<dbReference type="SMART" id="SM00388">
    <property type="entry name" value="HisKA"/>
    <property type="match status" value="1"/>
</dbReference>
<dbReference type="InterPro" id="IPR036097">
    <property type="entry name" value="HisK_dim/P_sf"/>
</dbReference>
<dbReference type="Gene3D" id="3.30.450.20">
    <property type="entry name" value="PAS domain"/>
    <property type="match status" value="3"/>
</dbReference>
<dbReference type="InterPro" id="IPR000014">
    <property type="entry name" value="PAS"/>
</dbReference>
<keyword evidence="3" id="KW-0597">Phosphoprotein</keyword>
<evidence type="ECO:0000256" key="6">
    <source>
        <dbReference type="ARBA" id="ARBA00023012"/>
    </source>
</evidence>
<dbReference type="PROSITE" id="PS50113">
    <property type="entry name" value="PAC"/>
    <property type="match status" value="1"/>
</dbReference>
<dbReference type="InterPro" id="IPR003661">
    <property type="entry name" value="HisK_dim/P_dom"/>
</dbReference>
<evidence type="ECO:0000313" key="10">
    <source>
        <dbReference type="Proteomes" id="UP000283538"/>
    </source>
</evidence>
<evidence type="ECO:0000256" key="5">
    <source>
        <dbReference type="ARBA" id="ARBA00022777"/>
    </source>
</evidence>
<dbReference type="InterPro" id="IPR003594">
    <property type="entry name" value="HATPase_dom"/>
</dbReference>
<dbReference type="Pfam" id="PF00512">
    <property type="entry name" value="HisKA"/>
    <property type="match status" value="1"/>
</dbReference>
<dbReference type="Proteomes" id="UP000283538">
    <property type="component" value="Unassembled WGS sequence"/>
</dbReference>
<reference evidence="9 10" key="1">
    <citation type="submission" date="2018-08" db="EMBL/GenBank/DDBJ databases">
        <title>A genome reference for cultivated species of the human gut microbiota.</title>
        <authorList>
            <person name="Zou Y."/>
            <person name="Xue W."/>
            <person name="Luo G."/>
        </authorList>
    </citation>
    <scope>NUCLEOTIDE SEQUENCE [LARGE SCALE GENOMIC DNA]</scope>
    <source>
        <strain evidence="9 10">AM26-26AC</strain>
    </source>
</reference>
<dbReference type="EC" id="2.7.13.3" evidence="2"/>
<comment type="caution">
    <text evidence="9">The sequence shown here is derived from an EMBL/GenBank/DDBJ whole genome shotgun (WGS) entry which is preliminary data.</text>
</comment>
<dbReference type="InterPro" id="IPR004358">
    <property type="entry name" value="Sig_transdc_His_kin-like_C"/>
</dbReference>
<evidence type="ECO:0000256" key="4">
    <source>
        <dbReference type="ARBA" id="ARBA00022679"/>
    </source>
</evidence>
<proteinExistence type="predicted"/>
<name>A0A414MJF7_9BACE</name>
<organism evidence="9 10">
    <name type="scientific">Bacteroides eggerthii</name>
    <dbReference type="NCBI Taxonomy" id="28111"/>
    <lineage>
        <taxon>Bacteria</taxon>
        <taxon>Pseudomonadati</taxon>
        <taxon>Bacteroidota</taxon>
        <taxon>Bacteroidia</taxon>
        <taxon>Bacteroidales</taxon>
        <taxon>Bacteroidaceae</taxon>
        <taxon>Bacteroides</taxon>
    </lineage>
</organism>
<evidence type="ECO:0000259" key="8">
    <source>
        <dbReference type="PROSITE" id="PS50113"/>
    </source>
</evidence>
<dbReference type="CDD" id="cd16922">
    <property type="entry name" value="HATPase_EvgS-ArcB-TorS-like"/>
    <property type="match status" value="1"/>
</dbReference>
<dbReference type="CDD" id="cd00130">
    <property type="entry name" value="PAS"/>
    <property type="match status" value="1"/>
</dbReference>
<dbReference type="FunFam" id="3.30.565.10:FF:000006">
    <property type="entry name" value="Sensor histidine kinase WalK"/>
    <property type="match status" value="1"/>
</dbReference>
<dbReference type="PRINTS" id="PR00344">
    <property type="entry name" value="BCTRLSENSOR"/>
</dbReference>
<dbReference type="SUPFAM" id="SSF47384">
    <property type="entry name" value="Homodimeric domain of signal transducing histidine kinase"/>
    <property type="match status" value="1"/>
</dbReference>
<evidence type="ECO:0000256" key="1">
    <source>
        <dbReference type="ARBA" id="ARBA00000085"/>
    </source>
</evidence>
<dbReference type="SMART" id="SM00387">
    <property type="entry name" value="HATPase_c"/>
    <property type="match status" value="1"/>
</dbReference>
<dbReference type="InterPro" id="IPR050736">
    <property type="entry name" value="Sensor_HK_Regulatory"/>
</dbReference>
<evidence type="ECO:0000259" key="7">
    <source>
        <dbReference type="PROSITE" id="PS50109"/>
    </source>
</evidence>
<keyword evidence="5" id="KW-0418">Kinase</keyword>
<gene>
    <name evidence="9" type="ORF">DW701_03160</name>
</gene>
<evidence type="ECO:0000256" key="2">
    <source>
        <dbReference type="ARBA" id="ARBA00012438"/>
    </source>
</evidence>
<dbReference type="Pfam" id="PF02518">
    <property type="entry name" value="HATPase_c"/>
    <property type="match status" value="1"/>
</dbReference>
<sequence length="629" mass="72228">MDDKPDYNLLSEIMRNANMGWWEADLQSESYVCSEYISKLLGLKEDGFISFENFNKRILKEEQPHTTIHSFDNIQQTNEAVYLLNTTKGPVWMRSKICMQKNDGKGNSKVYGIAEVQDGPYMSSASQLLQQRELLLHNIYKNLPVGIELYNMQGVLTDLNDKELEMFHLQQKEDLLGINIFDNPIFPDEMKEKLRKFEDADFTFRYDFSKIGNYYNSQKKTGTMELVTKVTTLYDEHHTPINYLLINADKTEATIAYNKIQEFESFFKLIGNYAKVGYAHYNLLTQKGDAQHSWYINIGEKEETPLSDIIGVYNHIHPDDRHYMLDFLNNARKGTENKFNKEVRVLRENGSCSWTHVNLLVKVYAPEQNSIELICINYDITRLKETEAMLIQAKEKAEESDRLKSAFIANMSHEIRTPLNAIIGFSGLLPYMEDAKEREYYISLINHNNKLLLNIINEVLDLSKIEAEHMELTPVWFSLSELIDESCTEYRSNVPEGVTLKKRYPASPCLIEQDSMRIKQILSNLLSNALKNTTQGYVEVSYETEQSGVKISVTDTGRGIPQEKLGVIFERFEKADSYIQGAGLGLSICKSIIEQMNGTIEVASVLGEGSTFTVTFPCRIQLVESKHTE</sequence>
<evidence type="ECO:0000313" key="9">
    <source>
        <dbReference type="EMBL" id="RHF11796.1"/>
    </source>
</evidence>
<dbReference type="Gene3D" id="1.10.287.130">
    <property type="match status" value="1"/>
</dbReference>
<dbReference type="InterPro" id="IPR013655">
    <property type="entry name" value="PAS_fold_3"/>
</dbReference>
<keyword evidence="6" id="KW-0902">Two-component regulatory system</keyword>
<dbReference type="PROSITE" id="PS50109">
    <property type="entry name" value="HIS_KIN"/>
    <property type="match status" value="1"/>
</dbReference>
<dbReference type="PANTHER" id="PTHR43711">
    <property type="entry name" value="TWO-COMPONENT HISTIDINE KINASE"/>
    <property type="match status" value="1"/>
</dbReference>
<dbReference type="GO" id="GO:0000155">
    <property type="term" value="F:phosphorelay sensor kinase activity"/>
    <property type="evidence" value="ECO:0007669"/>
    <property type="project" value="InterPro"/>
</dbReference>
<dbReference type="Pfam" id="PF08447">
    <property type="entry name" value="PAS_3"/>
    <property type="match status" value="1"/>
</dbReference>
<accession>A0A414MJF7</accession>
<dbReference type="InterPro" id="IPR005467">
    <property type="entry name" value="His_kinase_dom"/>
</dbReference>
<keyword evidence="4" id="KW-0808">Transferase</keyword>
<dbReference type="RefSeq" id="WP_118226264.1">
    <property type="nucleotide sequence ID" value="NZ_JAQECU010000001.1"/>
</dbReference>
<dbReference type="Gene3D" id="3.30.565.10">
    <property type="entry name" value="Histidine kinase-like ATPase, C-terminal domain"/>
    <property type="match status" value="1"/>
</dbReference>
<dbReference type="SUPFAM" id="SSF55874">
    <property type="entry name" value="ATPase domain of HSP90 chaperone/DNA topoisomerase II/histidine kinase"/>
    <property type="match status" value="1"/>
</dbReference>
<dbReference type="InterPro" id="IPR036890">
    <property type="entry name" value="HATPase_C_sf"/>
</dbReference>
<feature type="domain" description="Histidine kinase" evidence="7">
    <location>
        <begin position="410"/>
        <end position="620"/>
    </location>
</feature>
<dbReference type="EMBL" id="QSLA01000002">
    <property type="protein sequence ID" value="RHF11796.1"/>
    <property type="molecule type" value="Genomic_DNA"/>
</dbReference>